<dbReference type="GO" id="GO:0046933">
    <property type="term" value="F:proton-transporting ATP synthase activity, rotational mechanism"/>
    <property type="evidence" value="ECO:0007669"/>
    <property type="project" value="InterPro"/>
</dbReference>
<comment type="subcellular location">
    <subcellularLocation>
        <location evidence="1">Membrane</location>
    </subcellularLocation>
</comment>
<dbReference type="EMBL" id="PFNL01000085">
    <property type="protein sequence ID" value="PIZ46704.1"/>
    <property type="molecule type" value="Genomic_DNA"/>
</dbReference>
<keyword evidence="3" id="KW-0375">Hydrogen ion transport</keyword>
<organism evidence="7 8">
    <name type="scientific">candidate division WWE3 bacterium CG_4_10_14_0_2_um_filter_41_14</name>
    <dbReference type="NCBI Taxonomy" id="1975072"/>
    <lineage>
        <taxon>Bacteria</taxon>
        <taxon>Katanobacteria</taxon>
    </lineage>
</organism>
<proteinExistence type="predicted"/>
<dbReference type="Pfam" id="PF00213">
    <property type="entry name" value="OSCP"/>
    <property type="match status" value="1"/>
</dbReference>
<evidence type="ECO:0000256" key="1">
    <source>
        <dbReference type="ARBA" id="ARBA00004370"/>
    </source>
</evidence>
<evidence type="ECO:0000256" key="4">
    <source>
        <dbReference type="ARBA" id="ARBA00023065"/>
    </source>
</evidence>
<evidence type="ECO:0000256" key="2">
    <source>
        <dbReference type="ARBA" id="ARBA00022448"/>
    </source>
</evidence>
<keyword evidence="6" id="KW-0066">ATP synthesis</keyword>
<dbReference type="InterPro" id="IPR000711">
    <property type="entry name" value="ATPase_OSCP/dsu"/>
</dbReference>
<comment type="caution">
    <text evidence="7">The sequence shown here is derived from an EMBL/GenBank/DDBJ whole genome shotgun (WGS) entry which is preliminary data.</text>
</comment>
<dbReference type="AlphaFoldDB" id="A0A2M7TJG3"/>
<evidence type="ECO:0000256" key="3">
    <source>
        <dbReference type="ARBA" id="ARBA00022781"/>
    </source>
</evidence>
<keyword evidence="5" id="KW-0472">Membrane</keyword>
<evidence type="ECO:0000313" key="7">
    <source>
        <dbReference type="EMBL" id="PIZ46704.1"/>
    </source>
</evidence>
<dbReference type="Proteomes" id="UP000228920">
    <property type="component" value="Unassembled WGS sequence"/>
</dbReference>
<evidence type="ECO:0000313" key="8">
    <source>
        <dbReference type="Proteomes" id="UP000228920"/>
    </source>
</evidence>
<keyword evidence="2" id="KW-0813">Transport</keyword>
<evidence type="ECO:0000256" key="6">
    <source>
        <dbReference type="ARBA" id="ARBA00023310"/>
    </source>
</evidence>
<accession>A0A2M7TJG3</accession>
<dbReference type="GO" id="GO:0016020">
    <property type="term" value="C:membrane"/>
    <property type="evidence" value="ECO:0007669"/>
    <property type="project" value="UniProtKB-SubCell"/>
</dbReference>
<protein>
    <submittedName>
        <fullName evidence="7">Uncharacterized protein</fullName>
    </submittedName>
</protein>
<keyword evidence="4" id="KW-0406">Ion transport</keyword>
<reference evidence="8" key="1">
    <citation type="submission" date="2017-09" db="EMBL/GenBank/DDBJ databases">
        <title>Depth-based differentiation of microbial function through sediment-hosted aquifers and enrichment of novel symbionts in the deep terrestrial subsurface.</title>
        <authorList>
            <person name="Probst A.J."/>
            <person name="Ladd B."/>
            <person name="Jarett J.K."/>
            <person name="Geller-Mcgrath D.E."/>
            <person name="Sieber C.M.K."/>
            <person name="Emerson J.B."/>
            <person name="Anantharaman K."/>
            <person name="Thomas B.C."/>
            <person name="Malmstrom R."/>
            <person name="Stieglmeier M."/>
            <person name="Klingl A."/>
            <person name="Woyke T."/>
            <person name="Ryan C.M."/>
            <person name="Banfield J.F."/>
        </authorList>
    </citation>
    <scope>NUCLEOTIDE SEQUENCE [LARGE SCALE GENOMIC DNA]</scope>
</reference>
<gene>
    <name evidence="7" type="ORF">COY32_02930</name>
</gene>
<evidence type="ECO:0000256" key="5">
    <source>
        <dbReference type="ARBA" id="ARBA00023136"/>
    </source>
</evidence>
<sequence length="105" mass="11875">MNNSTLSIADQIVAQLLATSDKDTVKYVYEKLRDHFTQKPTVVYFAGEMSDKEKQELETAIKGKFPQSETVEFIKDDSLLGGIKVVFEDYVYEDSVARRLASTSN</sequence>
<name>A0A2M7TJG3_UNCKA</name>